<feature type="transmembrane region" description="Helical" evidence="5">
    <location>
        <begin position="242"/>
        <end position="264"/>
    </location>
</feature>
<proteinExistence type="predicted"/>
<comment type="subcellular location">
    <subcellularLocation>
        <location evidence="1">Membrane</location>
        <topology evidence="1">Multi-pass membrane protein</topology>
    </subcellularLocation>
</comment>
<evidence type="ECO:0000256" key="2">
    <source>
        <dbReference type="ARBA" id="ARBA00022692"/>
    </source>
</evidence>
<feature type="domain" description="Sodium/calcium exchanger membrane region" evidence="6">
    <location>
        <begin position="178"/>
        <end position="320"/>
    </location>
</feature>
<comment type="caution">
    <text evidence="7">The sequence shown here is derived from an EMBL/GenBank/DDBJ whole genome shotgun (WGS) entry which is preliminary data.</text>
</comment>
<dbReference type="NCBIfam" id="TIGR00367">
    <property type="entry name" value="calcium/sodium antiporter"/>
    <property type="match status" value="1"/>
</dbReference>
<dbReference type="PANTHER" id="PTHR10846">
    <property type="entry name" value="SODIUM/POTASSIUM/CALCIUM EXCHANGER"/>
    <property type="match status" value="1"/>
</dbReference>
<feature type="transmembrane region" description="Helical" evidence="5">
    <location>
        <begin position="132"/>
        <end position="148"/>
    </location>
</feature>
<dbReference type="EMBL" id="JBHSLD010000004">
    <property type="protein sequence ID" value="MFC5379811.1"/>
    <property type="molecule type" value="Genomic_DNA"/>
</dbReference>
<evidence type="ECO:0000259" key="6">
    <source>
        <dbReference type="Pfam" id="PF01699"/>
    </source>
</evidence>
<name>A0ABW0GLE1_9MICO</name>
<dbReference type="InterPro" id="IPR044880">
    <property type="entry name" value="NCX_ion-bd_dom_sf"/>
</dbReference>
<dbReference type="RefSeq" id="WP_340269037.1">
    <property type="nucleotide sequence ID" value="NZ_JBBEOG010000003.1"/>
</dbReference>
<dbReference type="Proteomes" id="UP001596122">
    <property type="component" value="Unassembled WGS sequence"/>
</dbReference>
<evidence type="ECO:0000313" key="8">
    <source>
        <dbReference type="Proteomes" id="UP001596122"/>
    </source>
</evidence>
<dbReference type="Gene3D" id="1.20.1420.30">
    <property type="entry name" value="NCX, central ion-binding region"/>
    <property type="match status" value="1"/>
</dbReference>
<protein>
    <submittedName>
        <fullName evidence="7">Calcium/sodium antiporter</fullName>
    </submittedName>
</protein>
<reference evidence="8" key="1">
    <citation type="journal article" date="2019" name="Int. J. Syst. Evol. Microbiol.">
        <title>The Global Catalogue of Microorganisms (GCM) 10K type strain sequencing project: providing services to taxonomists for standard genome sequencing and annotation.</title>
        <authorList>
            <consortium name="The Broad Institute Genomics Platform"/>
            <consortium name="The Broad Institute Genome Sequencing Center for Infectious Disease"/>
            <person name="Wu L."/>
            <person name="Ma J."/>
        </authorList>
    </citation>
    <scope>NUCLEOTIDE SEQUENCE [LARGE SCALE GENOMIC DNA]</scope>
    <source>
        <strain evidence="8">CCUG 43114</strain>
    </source>
</reference>
<feature type="transmembrane region" description="Helical" evidence="5">
    <location>
        <begin position="276"/>
        <end position="296"/>
    </location>
</feature>
<accession>A0ABW0GLE1</accession>
<evidence type="ECO:0000256" key="4">
    <source>
        <dbReference type="ARBA" id="ARBA00023136"/>
    </source>
</evidence>
<keyword evidence="2 5" id="KW-0812">Transmembrane</keyword>
<feature type="transmembrane region" description="Helical" evidence="5">
    <location>
        <begin position="80"/>
        <end position="100"/>
    </location>
</feature>
<feature type="transmembrane region" description="Helical" evidence="5">
    <location>
        <begin position="6"/>
        <end position="25"/>
    </location>
</feature>
<dbReference type="InterPro" id="IPR004837">
    <property type="entry name" value="NaCa_Exmemb"/>
</dbReference>
<keyword evidence="8" id="KW-1185">Reference proteome</keyword>
<gene>
    <name evidence="7" type="ORF">ACFPJ6_03300</name>
</gene>
<organism evidence="7 8">
    <name type="scientific">Aquipuribacter nitratireducens</name>
    <dbReference type="NCBI Taxonomy" id="650104"/>
    <lineage>
        <taxon>Bacteria</taxon>
        <taxon>Bacillati</taxon>
        <taxon>Actinomycetota</taxon>
        <taxon>Actinomycetes</taxon>
        <taxon>Micrococcales</taxon>
        <taxon>Intrasporangiaceae</taxon>
        <taxon>Aquipuribacter</taxon>
    </lineage>
</organism>
<feature type="domain" description="Sodium/calcium exchanger membrane region" evidence="6">
    <location>
        <begin position="7"/>
        <end position="146"/>
    </location>
</feature>
<evidence type="ECO:0000256" key="5">
    <source>
        <dbReference type="SAM" id="Phobius"/>
    </source>
</evidence>
<evidence type="ECO:0000256" key="3">
    <source>
        <dbReference type="ARBA" id="ARBA00022989"/>
    </source>
</evidence>
<dbReference type="InterPro" id="IPR004481">
    <property type="entry name" value="K/Na/Ca-exchanger"/>
</dbReference>
<evidence type="ECO:0000313" key="7">
    <source>
        <dbReference type="EMBL" id="MFC5379811.1"/>
    </source>
</evidence>
<evidence type="ECO:0000256" key="1">
    <source>
        <dbReference type="ARBA" id="ARBA00004141"/>
    </source>
</evidence>
<feature type="transmembrane region" description="Helical" evidence="5">
    <location>
        <begin position="32"/>
        <end position="51"/>
    </location>
</feature>
<feature type="transmembrane region" description="Helical" evidence="5">
    <location>
        <begin position="303"/>
        <end position="321"/>
    </location>
</feature>
<feature type="transmembrane region" description="Helical" evidence="5">
    <location>
        <begin position="333"/>
        <end position="354"/>
    </location>
</feature>
<feature type="transmembrane region" description="Helical" evidence="5">
    <location>
        <begin position="107"/>
        <end position="126"/>
    </location>
</feature>
<keyword evidence="4 5" id="KW-0472">Membrane</keyword>
<dbReference type="Pfam" id="PF01699">
    <property type="entry name" value="Na_Ca_ex"/>
    <property type="match status" value="2"/>
</dbReference>
<keyword evidence="3 5" id="KW-1133">Transmembrane helix</keyword>
<sequence length="373" mass="37397">MVDALTILSLLGGLVVLVVGGELLVRGAGGLALALGLSPLVVGLTVVSFATSAPELAVTLDATLAGSPELAVGNVVGSNIANVLLVLGLSALVLPLAVATGVLRQDVPVMIGFSVLALVLALDGGIGRLDGVVLVALLLAYTAWLVVASRRTERRSAGTTQAPVRRPARSARRVGVDVLLVVVGVGLLVLGARLLVGAATGIGAALGVSDLVMGLTVVAVGTSLPELATSVIAAVRGERDLAVGNVVGSNVFNLGAVLGLAAVISPGGVPVSDGALALDLPVMVVVALALLPVVFTGAAVARWEGAVFVAYYAVYVVYLVLDATGHESLPVLGGVVLSFLLPLTALTLAVLVVAEVRVLRRRRRTGRADPPPS</sequence>
<dbReference type="PANTHER" id="PTHR10846:SF8">
    <property type="entry name" value="INNER MEMBRANE PROTEIN YRBG"/>
    <property type="match status" value="1"/>
</dbReference>
<feature type="transmembrane region" description="Helical" evidence="5">
    <location>
        <begin position="174"/>
        <end position="196"/>
    </location>
</feature>